<dbReference type="Gene3D" id="1.10.443.10">
    <property type="entry name" value="Intergrase catalytic core"/>
    <property type="match status" value="1"/>
</dbReference>
<sequence>MSVARDTGTGPPVPWRRLLAACAAEANLAPATVKRWSGVMAELEAALGRDDLASVSRRDLIDWKEKLLGSGRSANTVRTPYLSAVKAIMNYGVAGGRLEANVATGVVVKTPRPVLSRDRDFTDDEALTILRGSLQEPPAKLSIEHAAARRWVPWLCAYDGARLNEMTQLRGSDVRQVHGIWIVRITPEAGSAKTGLWRDVPLHPHLVAQGFLSFAGSRGSRPLFQDPARTRGCSKAHPIYKKVGERLAA</sequence>
<dbReference type="RefSeq" id="WP_010684760.1">
    <property type="nucleotide sequence ID" value="NZ_CP043538.1"/>
</dbReference>
<gene>
    <name evidence="3" type="ORF">MMSR116_08935</name>
</gene>
<evidence type="ECO:0000313" key="4">
    <source>
        <dbReference type="Proteomes" id="UP000012488"/>
    </source>
</evidence>
<evidence type="ECO:0000256" key="1">
    <source>
        <dbReference type="ARBA" id="ARBA00023125"/>
    </source>
</evidence>
<dbReference type="InterPro" id="IPR010998">
    <property type="entry name" value="Integrase_recombinase_N"/>
</dbReference>
<dbReference type="InterPro" id="IPR013762">
    <property type="entry name" value="Integrase-like_cat_sf"/>
</dbReference>
<protein>
    <recommendedName>
        <fullName evidence="5">Core-binding (CB) domain-containing protein</fullName>
    </recommendedName>
</protein>
<dbReference type="EMBL" id="CP043538">
    <property type="protein sequence ID" value="QGY01989.1"/>
    <property type="molecule type" value="Genomic_DNA"/>
</dbReference>
<dbReference type="SUPFAM" id="SSF56349">
    <property type="entry name" value="DNA breaking-rejoining enzymes"/>
    <property type="match status" value="1"/>
</dbReference>
<dbReference type="AlphaFoldDB" id="A0A6B9FJ43"/>
<name>A0A6B9FJ43_9HYPH</name>
<dbReference type="Proteomes" id="UP000012488">
    <property type="component" value="Chromosome"/>
</dbReference>
<dbReference type="OrthoDB" id="9784724at2"/>
<evidence type="ECO:0000313" key="3">
    <source>
        <dbReference type="EMBL" id="QGY01989.1"/>
    </source>
</evidence>
<keyword evidence="1" id="KW-0238">DNA-binding</keyword>
<dbReference type="GO" id="GO:0006310">
    <property type="term" value="P:DNA recombination"/>
    <property type="evidence" value="ECO:0007669"/>
    <property type="project" value="UniProtKB-KW"/>
</dbReference>
<evidence type="ECO:0000256" key="2">
    <source>
        <dbReference type="ARBA" id="ARBA00023172"/>
    </source>
</evidence>
<dbReference type="Gene3D" id="1.10.150.130">
    <property type="match status" value="1"/>
</dbReference>
<dbReference type="InterPro" id="IPR011010">
    <property type="entry name" value="DNA_brk_join_enz"/>
</dbReference>
<evidence type="ECO:0008006" key="5">
    <source>
        <dbReference type="Google" id="ProtNLM"/>
    </source>
</evidence>
<keyword evidence="2" id="KW-0233">DNA recombination</keyword>
<dbReference type="KEGG" id="mmes:MMSR116_08935"/>
<accession>A0A6B9FJ43</accession>
<reference evidence="3 4" key="2">
    <citation type="journal article" date="2013" name="Genome Announc.">
        <title>Draft Genome Sequence of Methylobacterium mesophilicum Strain SR1.6/6, Isolated from Citrus sinensis.</title>
        <authorList>
            <person name="Marinho Almeida D."/>
            <person name="Dini-Andreote F."/>
            <person name="Camargo Neves A.A."/>
            <person name="Juca Ramos R.T."/>
            <person name="Andreote F.D."/>
            <person name="Carneiro A.R."/>
            <person name="Oliveira de Souza Lima A."/>
            <person name="Caracciolo Gomes de Sa P.H."/>
            <person name="Ribeiro Barbosa M.S."/>
            <person name="Araujo W.L."/>
            <person name="Silva A."/>
        </authorList>
    </citation>
    <scope>NUCLEOTIDE SEQUENCE [LARGE SCALE GENOMIC DNA]</scope>
    <source>
        <strain evidence="3 4">SR1.6/6</strain>
    </source>
</reference>
<dbReference type="GO" id="GO:0003677">
    <property type="term" value="F:DNA binding"/>
    <property type="evidence" value="ECO:0007669"/>
    <property type="project" value="UniProtKB-KW"/>
</dbReference>
<dbReference type="GO" id="GO:0015074">
    <property type="term" value="P:DNA integration"/>
    <property type="evidence" value="ECO:0007669"/>
    <property type="project" value="InterPro"/>
</dbReference>
<reference evidence="3 4" key="1">
    <citation type="journal article" date="2012" name="Genet. Mol. Biol.">
        <title>Analysis of 16S rRNA and mxaF genes revealing insights into Methylobacterium niche-specific plant association.</title>
        <authorList>
            <person name="Dourado M.N."/>
            <person name="Andreote F.D."/>
            <person name="Dini-Andreote F."/>
            <person name="Conti R."/>
            <person name="Araujo J.M."/>
            <person name="Araujo W.L."/>
        </authorList>
    </citation>
    <scope>NUCLEOTIDE SEQUENCE [LARGE SCALE GENOMIC DNA]</scope>
    <source>
        <strain evidence="3 4">SR1.6/6</strain>
    </source>
</reference>
<proteinExistence type="predicted"/>
<organism evidence="3 4">
    <name type="scientific">Methylobacterium mesophilicum SR1.6/6</name>
    <dbReference type="NCBI Taxonomy" id="908290"/>
    <lineage>
        <taxon>Bacteria</taxon>
        <taxon>Pseudomonadati</taxon>
        <taxon>Pseudomonadota</taxon>
        <taxon>Alphaproteobacteria</taxon>
        <taxon>Hyphomicrobiales</taxon>
        <taxon>Methylobacteriaceae</taxon>
        <taxon>Methylobacterium</taxon>
    </lineage>
</organism>